<reference evidence="1 2" key="1">
    <citation type="journal article" date="2016" name="Nat. Commun.">
        <title>Thousands of microbial genomes shed light on interconnected biogeochemical processes in an aquifer system.</title>
        <authorList>
            <person name="Anantharaman K."/>
            <person name="Brown C.T."/>
            <person name="Hug L.A."/>
            <person name="Sharon I."/>
            <person name="Castelle C.J."/>
            <person name="Probst A.J."/>
            <person name="Thomas B.C."/>
            <person name="Singh A."/>
            <person name="Wilkins M.J."/>
            <person name="Karaoz U."/>
            <person name="Brodie E.L."/>
            <person name="Williams K.H."/>
            <person name="Hubbard S.S."/>
            <person name="Banfield J.F."/>
        </authorList>
    </citation>
    <scope>NUCLEOTIDE SEQUENCE [LARGE SCALE GENOMIC DNA]</scope>
</reference>
<gene>
    <name evidence="1" type="ORF">A2678_00965</name>
</gene>
<dbReference type="Proteomes" id="UP000178815">
    <property type="component" value="Unassembled WGS sequence"/>
</dbReference>
<protein>
    <submittedName>
        <fullName evidence="1">Uncharacterized protein</fullName>
    </submittedName>
</protein>
<organism evidence="1 2">
    <name type="scientific">Candidatus Kaiserbacteria bacterium RIFCSPHIGHO2_01_FULL_53_31</name>
    <dbReference type="NCBI Taxonomy" id="1798481"/>
    <lineage>
        <taxon>Bacteria</taxon>
        <taxon>Candidatus Kaiseribacteriota</taxon>
    </lineage>
</organism>
<dbReference type="EMBL" id="MFKU01000004">
    <property type="protein sequence ID" value="OGG49183.1"/>
    <property type="molecule type" value="Genomic_DNA"/>
</dbReference>
<evidence type="ECO:0000313" key="1">
    <source>
        <dbReference type="EMBL" id="OGG49183.1"/>
    </source>
</evidence>
<dbReference type="STRING" id="1798481.A2678_00965"/>
<accession>A0A1F6CIV9</accession>
<proteinExistence type="predicted"/>
<sequence>MNSIRTYLNSLGGATRMVVLGLAVIFVSAGIAQASTTISTNISTAGTLGVTGLSSLGKASSTMLSARTAYFGGTSTSTFSVTGALGLKADLTLQNDEVISNSTNGTVSIATAGNTVKILGTASTSSLKVGDEPSAPTINGMVFGYCSFAQKSISASSTGYVSCTTTPTGALLATDRVFVQATSSFDIAYVIQAASTTGVSTLSLRVVNTGLGAADSALGATSVSFWALR</sequence>
<name>A0A1F6CIV9_9BACT</name>
<dbReference type="AlphaFoldDB" id="A0A1F6CIV9"/>
<evidence type="ECO:0000313" key="2">
    <source>
        <dbReference type="Proteomes" id="UP000178815"/>
    </source>
</evidence>
<comment type="caution">
    <text evidence="1">The sequence shown here is derived from an EMBL/GenBank/DDBJ whole genome shotgun (WGS) entry which is preliminary data.</text>
</comment>